<dbReference type="RefSeq" id="WP_011404417.1">
    <property type="nucleotide sequence ID" value="NZ_CALTRV010000011.1"/>
</dbReference>
<dbReference type="EMBL" id="JANUBL010000002">
    <property type="protein sequence ID" value="MCS4121287.1"/>
    <property type="molecule type" value="Genomic_DNA"/>
</dbReference>
<organism evidence="6 8">
    <name type="scientific">Salinibacter ruber</name>
    <dbReference type="NCBI Taxonomy" id="146919"/>
    <lineage>
        <taxon>Bacteria</taxon>
        <taxon>Pseudomonadati</taxon>
        <taxon>Rhodothermota</taxon>
        <taxon>Rhodothermia</taxon>
        <taxon>Rhodothermales</taxon>
        <taxon>Salinibacteraceae</taxon>
        <taxon>Salinibacter</taxon>
    </lineage>
</organism>
<gene>
    <name evidence="6" type="ORF">GGP45_001629</name>
    <name evidence="3" type="ORF">GGP61_000815</name>
    <name evidence="4" type="ORF">GGP83_000646</name>
    <name evidence="7" type="ORF">GGP99_001051</name>
    <name evidence="5" type="ORF">GGQ01_001014</name>
</gene>
<evidence type="ECO:0000313" key="6">
    <source>
        <dbReference type="EMBL" id="MCS4121287.1"/>
    </source>
</evidence>
<dbReference type="Proteomes" id="UP001155110">
    <property type="component" value="Unassembled WGS sequence"/>
</dbReference>
<evidence type="ECO:0000313" key="5">
    <source>
        <dbReference type="EMBL" id="MCS4035963.1"/>
    </source>
</evidence>
<dbReference type="AlphaFoldDB" id="A0A840EH35"/>
<dbReference type="Pfam" id="PF14129">
    <property type="entry name" value="DUF4296"/>
    <property type="match status" value="1"/>
</dbReference>
<evidence type="ECO:0000313" key="7">
    <source>
        <dbReference type="EMBL" id="MCS4157097.1"/>
    </source>
</evidence>
<dbReference type="Proteomes" id="UP001155010">
    <property type="component" value="Unassembled WGS sequence"/>
</dbReference>
<dbReference type="EMBL" id="JANUAE010000002">
    <property type="protein sequence ID" value="MCS3709220.1"/>
    <property type="molecule type" value="Genomic_DNA"/>
</dbReference>
<dbReference type="InterPro" id="IPR025381">
    <property type="entry name" value="DUF4296"/>
</dbReference>
<evidence type="ECO:0000259" key="2">
    <source>
        <dbReference type="Pfam" id="PF14129"/>
    </source>
</evidence>
<feature type="domain" description="DUF4296" evidence="2">
    <location>
        <begin position="40"/>
        <end position="113"/>
    </location>
</feature>
<dbReference type="Proteomes" id="UP001155057">
    <property type="component" value="Unassembled WGS sequence"/>
</dbReference>
<reference evidence="6" key="1">
    <citation type="submission" date="2022-08" db="EMBL/GenBank/DDBJ databases">
        <title>Genomic Encyclopedia of Type Strains, Phase V (KMG-V): Genome sequencing to study the core and pangenomes of soil and plant-associated prokaryotes.</title>
        <authorList>
            <person name="Whitman W."/>
        </authorList>
    </citation>
    <scope>NUCLEOTIDE SEQUENCE</scope>
    <source>
        <strain evidence="4">SP2017</strain>
        <strain evidence="7">SP3002</strain>
        <strain evidence="5">SP3012</strain>
        <strain evidence="6">SP3026</strain>
        <strain evidence="3">SP3049</strain>
    </source>
</reference>
<dbReference type="Proteomes" id="UP001155040">
    <property type="component" value="Unassembled WGS sequence"/>
</dbReference>
<name>A0A840EH35_9BACT</name>
<evidence type="ECO:0000313" key="8">
    <source>
        <dbReference type="Proteomes" id="UP001155144"/>
    </source>
</evidence>
<evidence type="ECO:0000313" key="3">
    <source>
        <dbReference type="EMBL" id="MCS3709220.1"/>
    </source>
</evidence>
<comment type="caution">
    <text evidence="6">The sequence shown here is derived from an EMBL/GenBank/DDBJ whole genome shotgun (WGS) entry which is preliminary data.</text>
</comment>
<dbReference type="EMBL" id="JANTZM010000004">
    <property type="protein sequence ID" value="MCS4157097.1"/>
    <property type="molecule type" value="Genomic_DNA"/>
</dbReference>
<protein>
    <recommendedName>
        <fullName evidence="2">DUF4296 domain-containing protein</fullName>
    </recommendedName>
</protein>
<feature type="compositionally biased region" description="Basic and acidic residues" evidence="1">
    <location>
        <begin position="119"/>
        <end position="141"/>
    </location>
</feature>
<dbReference type="EMBL" id="JANUBB010000002">
    <property type="protein sequence ID" value="MCS3950712.1"/>
    <property type="molecule type" value="Genomic_DNA"/>
</dbReference>
<evidence type="ECO:0000256" key="1">
    <source>
        <dbReference type="SAM" id="MobiDB-lite"/>
    </source>
</evidence>
<dbReference type="Proteomes" id="UP001155144">
    <property type="component" value="Unassembled WGS sequence"/>
</dbReference>
<proteinExistence type="predicted"/>
<dbReference type="GeneID" id="83728591"/>
<feature type="region of interest" description="Disordered" evidence="1">
    <location>
        <begin position="114"/>
        <end position="141"/>
    </location>
</feature>
<sequence>MPTVSSLLRSVSPRRWGMVGAAIGLGLMVGCSGFSAGDTPLPDTTFTRVLTELHMASSRQSRDVATPPGLRDSILARYDVEPSEFEATLRHYTRRPDRLETMYQTVIDTLQALRRPDRRRPDSRSIPDSLEDRSRKASDAP</sequence>
<evidence type="ECO:0000313" key="4">
    <source>
        <dbReference type="EMBL" id="MCS3950712.1"/>
    </source>
</evidence>
<accession>A0A840EH35</accession>
<dbReference type="EMBL" id="JANUBF010000005">
    <property type="protein sequence ID" value="MCS4035963.1"/>
    <property type="molecule type" value="Genomic_DNA"/>
</dbReference>